<feature type="chain" id="PRO_5013634679" description="TIL domain-containing protein" evidence="1">
    <location>
        <begin position="18"/>
        <end position="83"/>
    </location>
</feature>
<reference evidence="2 3" key="1">
    <citation type="submission" date="2015-09" db="EMBL/GenBank/DDBJ databases">
        <title>Draft genome of the parasitic nematode Teladorsagia circumcincta isolate WARC Sus (inbred).</title>
        <authorList>
            <person name="Mitreva M."/>
        </authorList>
    </citation>
    <scope>NUCLEOTIDE SEQUENCE [LARGE SCALE GENOMIC DNA]</scope>
    <source>
        <strain evidence="2 3">S</strain>
    </source>
</reference>
<dbReference type="AlphaFoldDB" id="A0A2G9UZX2"/>
<evidence type="ECO:0000313" key="3">
    <source>
        <dbReference type="Proteomes" id="UP000230423"/>
    </source>
</evidence>
<evidence type="ECO:0000313" key="2">
    <source>
        <dbReference type="EMBL" id="PIO75272.1"/>
    </source>
</evidence>
<accession>A0A2G9UZX2</accession>
<sequence length="83" mass="9367">MFLKAIVFILLIAVVLGDDGCKDKNEEIYACEPGGNVCNFKGMVTLECRINRCSCKPGYKYNKNHVCVPVGPDCKYRIKMFLQ</sequence>
<proteinExistence type="predicted"/>
<feature type="signal peptide" evidence="1">
    <location>
        <begin position="1"/>
        <end position="17"/>
    </location>
</feature>
<gene>
    <name evidence="2" type="ORF">TELCIR_02680</name>
</gene>
<organism evidence="2 3">
    <name type="scientific">Teladorsagia circumcincta</name>
    <name type="common">Brown stomach worm</name>
    <name type="synonym">Ostertagia circumcincta</name>
    <dbReference type="NCBI Taxonomy" id="45464"/>
    <lineage>
        <taxon>Eukaryota</taxon>
        <taxon>Metazoa</taxon>
        <taxon>Ecdysozoa</taxon>
        <taxon>Nematoda</taxon>
        <taxon>Chromadorea</taxon>
        <taxon>Rhabditida</taxon>
        <taxon>Rhabditina</taxon>
        <taxon>Rhabditomorpha</taxon>
        <taxon>Strongyloidea</taxon>
        <taxon>Trichostrongylidae</taxon>
        <taxon>Teladorsagia</taxon>
    </lineage>
</organism>
<name>A0A2G9UZX2_TELCI</name>
<keyword evidence="3" id="KW-1185">Reference proteome</keyword>
<evidence type="ECO:0008006" key="4">
    <source>
        <dbReference type="Google" id="ProtNLM"/>
    </source>
</evidence>
<dbReference type="OrthoDB" id="5912264at2759"/>
<protein>
    <recommendedName>
        <fullName evidence="4">TIL domain-containing protein</fullName>
    </recommendedName>
</protein>
<evidence type="ECO:0000256" key="1">
    <source>
        <dbReference type="SAM" id="SignalP"/>
    </source>
</evidence>
<dbReference type="EMBL" id="KZ345158">
    <property type="protein sequence ID" value="PIO75272.1"/>
    <property type="molecule type" value="Genomic_DNA"/>
</dbReference>
<dbReference type="Proteomes" id="UP000230423">
    <property type="component" value="Unassembled WGS sequence"/>
</dbReference>
<keyword evidence="1" id="KW-0732">Signal</keyword>